<dbReference type="GO" id="GO:0005634">
    <property type="term" value="C:nucleus"/>
    <property type="evidence" value="ECO:0007669"/>
    <property type="project" value="UniProtKB-SubCell"/>
</dbReference>
<dbReference type="Gene3D" id="3.40.50.1820">
    <property type="entry name" value="alpha/beta hydrolase"/>
    <property type="match status" value="1"/>
</dbReference>
<evidence type="ECO:0000259" key="7">
    <source>
        <dbReference type="Pfam" id="PF18117"/>
    </source>
</evidence>
<dbReference type="GO" id="GO:0005737">
    <property type="term" value="C:cytoplasm"/>
    <property type="evidence" value="ECO:0007669"/>
    <property type="project" value="UniProtKB-SubCell"/>
</dbReference>
<evidence type="ECO:0000313" key="8">
    <source>
        <dbReference type="EMBL" id="KAH9307889.1"/>
    </source>
</evidence>
<evidence type="ECO:0000313" key="9">
    <source>
        <dbReference type="Proteomes" id="UP000824469"/>
    </source>
</evidence>
<sequence>MAAPDDLLNSQFDGSHPLGKFLVSSGLPSMAWEASTRAHNSGKSFVLCEIQDVTFFAFSASEAVRDFLNVNSEFGEGNINTGNDLFRSLKINDGEPALVHQGLLHGFLNIIKSSDLVEKVEWSRRRKQSIVLTGHGLGGAMAALTTLWMLTNTITNTNKTRKNQNLPFCLTFGCPLLGDQWLAKIVRREKWCGQFCHVVSKHDFLPRVLLAPFQLTHYPLNALLPYLYSSTQAHHYHFPLSNDQACSFLRNVLNHTQIAANCCTDNNDLVISTQSPYKPLGCYFFCSEKGGSCFETNTAVLQMLYFTLQDVELCSSSCEIFIDHIEYGKTLVHTFRNLVSVGDLGRGFIDTENPYEVGIAVALEGAGVQIQNSAAQQVLMATGRIGFRPSLNSAKVHIQSAKIQGARVEIEWYKTSCEKEGLGYYDSFKTPNRTKDFRANIDRLKISRFWDEFIQMVEKNELPDDFHLFPKWVYAATYYRQLVEPLDIAYYYRSGKHQKQGHYLHGGRNQRYITLEKWRHDSNLCGERVSRTKLAVLTQDSCFWARLEEAKDWLERLKEEIDESVVAEMIKKIQGFVDHVEKLFKDRDVSYDVLLEEGSFVKWWREYRNIHRHVFPLNPMQMDLVEREMMKLCINRDATP</sequence>
<dbReference type="AlphaFoldDB" id="A0AA38FPX1"/>
<dbReference type="GO" id="GO:0006952">
    <property type="term" value="P:defense response"/>
    <property type="evidence" value="ECO:0007669"/>
    <property type="project" value="UniProtKB-KW"/>
</dbReference>
<comment type="caution">
    <text evidence="8">The sequence shown here is derived from an EMBL/GenBank/DDBJ whole genome shotgun (WGS) entry which is preliminary data.</text>
</comment>
<evidence type="ECO:0000256" key="1">
    <source>
        <dbReference type="ARBA" id="ARBA00004123"/>
    </source>
</evidence>
<gene>
    <name evidence="8" type="ORF">KI387_035800</name>
</gene>
<dbReference type="Proteomes" id="UP000824469">
    <property type="component" value="Unassembled WGS sequence"/>
</dbReference>
<dbReference type="PANTHER" id="PTHR47413">
    <property type="entry name" value="LIPASE-LIKE PAD4"/>
    <property type="match status" value="1"/>
</dbReference>
<dbReference type="InterPro" id="IPR002921">
    <property type="entry name" value="Fungal_lipase-type"/>
</dbReference>
<accession>A0AA38FPX1</accession>
<keyword evidence="5" id="KW-0539">Nucleus</keyword>
<evidence type="ECO:0000256" key="4">
    <source>
        <dbReference type="ARBA" id="ARBA00022821"/>
    </source>
</evidence>
<evidence type="ECO:0000256" key="3">
    <source>
        <dbReference type="ARBA" id="ARBA00022490"/>
    </source>
</evidence>
<keyword evidence="3" id="KW-0963">Cytoplasm</keyword>
<evidence type="ECO:0000259" key="6">
    <source>
        <dbReference type="Pfam" id="PF01764"/>
    </source>
</evidence>
<dbReference type="Pfam" id="PF01764">
    <property type="entry name" value="Lipase_3"/>
    <property type="match status" value="1"/>
</dbReference>
<name>A0AA38FPX1_TAXCH</name>
<protein>
    <submittedName>
        <fullName evidence="8">Uncharacterized protein</fullName>
    </submittedName>
</protein>
<dbReference type="PANTHER" id="PTHR47413:SF2">
    <property type="entry name" value="LIPASE-LIKE PAD4"/>
    <property type="match status" value="1"/>
</dbReference>
<comment type="subcellular location">
    <subcellularLocation>
        <location evidence="2">Cytoplasm</location>
    </subcellularLocation>
    <subcellularLocation>
        <location evidence="1">Nucleus</location>
    </subcellularLocation>
</comment>
<evidence type="ECO:0000256" key="5">
    <source>
        <dbReference type="ARBA" id="ARBA00023242"/>
    </source>
</evidence>
<feature type="domain" description="EDS1 EP" evidence="7">
    <location>
        <begin position="409"/>
        <end position="613"/>
    </location>
</feature>
<dbReference type="EMBL" id="JAHRHJ020000007">
    <property type="protein sequence ID" value="KAH9307889.1"/>
    <property type="molecule type" value="Genomic_DNA"/>
</dbReference>
<dbReference type="SUPFAM" id="SSF53474">
    <property type="entry name" value="alpha/beta-Hydrolases"/>
    <property type="match status" value="1"/>
</dbReference>
<proteinExistence type="predicted"/>
<dbReference type="GO" id="GO:0006629">
    <property type="term" value="P:lipid metabolic process"/>
    <property type="evidence" value="ECO:0007669"/>
    <property type="project" value="InterPro"/>
</dbReference>
<dbReference type="Pfam" id="PF18117">
    <property type="entry name" value="EDS1_EP"/>
    <property type="match status" value="1"/>
</dbReference>
<dbReference type="InterPro" id="IPR029058">
    <property type="entry name" value="AB_hydrolase_fold"/>
</dbReference>
<evidence type="ECO:0000256" key="2">
    <source>
        <dbReference type="ARBA" id="ARBA00004496"/>
    </source>
</evidence>
<dbReference type="InterPro" id="IPR041266">
    <property type="entry name" value="EDS1_EP"/>
</dbReference>
<feature type="domain" description="Fungal lipase-type" evidence="6">
    <location>
        <begin position="97"/>
        <end position="209"/>
    </location>
</feature>
<reference evidence="8 9" key="1">
    <citation type="journal article" date="2021" name="Nat. Plants">
        <title>The Taxus genome provides insights into paclitaxel biosynthesis.</title>
        <authorList>
            <person name="Xiong X."/>
            <person name="Gou J."/>
            <person name="Liao Q."/>
            <person name="Li Y."/>
            <person name="Zhou Q."/>
            <person name="Bi G."/>
            <person name="Li C."/>
            <person name="Du R."/>
            <person name="Wang X."/>
            <person name="Sun T."/>
            <person name="Guo L."/>
            <person name="Liang H."/>
            <person name="Lu P."/>
            <person name="Wu Y."/>
            <person name="Zhang Z."/>
            <person name="Ro D.K."/>
            <person name="Shang Y."/>
            <person name="Huang S."/>
            <person name="Yan J."/>
        </authorList>
    </citation>
    <scope>NUCLEOTIDE SEQUENCE [LARGE SCALE GENOMIC DNA]</scope>
    <source>
        <strain evidence="8">Ta-2019</strain>
    </source>
</reference>
<keyword evidence="9" id="KW-1185">Reference proteome</keyword>
<keyword evidence="4" id="KW-0611">Plant defense</keyword>
<dbReference type="OMA" id="YKIFDKW"/>
<organism evidence="8 9">
    <name type="scientific">Taxus chinensis</name>
    <name type="common">Chinese yew</name>
    <name type="synonym">Taxus wallichiana var. chinensis</name>
    <dbReference type="NCBI Taxonomy" id="29808"/>
    <lineage>
        <taxon>Eukaryota</taxon>
        <taxon>Viridiplantae</taxon>
        <taxon>Streptophyta</taxon>
        <taxon>Embryophyta</taxon>
        <taxon>Tracheophyta</taxon>
        <taxon>Spermatophyta</taxon>
        <taxon>Pinopsida</taxon>
        <taxon>Pinidae</taxon>
        <taxon>Conifers II</taxon>
        <taxon>Cupressales</taxon>
        <taxon>Taxaceae</taxon>
        <taxon>Taxus</taxon>
    </lineage>
</organism>